<keyword evidence="5" id="KW-1185">Reference proteome</keyword>
<dbReference type="PANTHER" id="PTHR44591">
    <property type="entry name" value="STRESS RESPONSE REGULATOR PROTEIN 1"/>
    <property type="match status" value="1"/>
</dbReference>
<evidence type="ECO:0000313" key="5">
    <source>
        <dbReference type="Proteomes" id="UP001259982"/>
    </source>
</evidence>
<evidence type="ECO:0000259" key="3">
    <source>
        <dbReference type="PROSITE" id="PS50110"/>
    </source>
</evidence>
<organism evidence="4 5">
    <name type="scientific">Spectribacter acetivorans</name>
    <dbReference type="NCBI Taxonomy" id="3075603"/>
    <lineage>
        <taxon>Bacteria</taxon>
        <taxon>Pseudomonadati</taxon>
        <taxon>Pseudomonadota</taxon>
        <taxon>Gammaproteobacteria</taxon>
        <taxon>Salinisphaerales</taxon>
        <taxon>Salinisphaeraceae</taxon>
        <taxon>Spectribacter</taxon>
    </lineage>
</organism>
<name>A0ABU3B9J4_9GAMM</name>
<comment type="caution">
    <text evidence="4">The sequence shown here is derived from an EMBL/GenBank/DDBJ whole genome shotgun (WGS) entry which is preliminary data.</text>
</comment>
<dbReference type="Proteomes" id="UP001259982">
    <property type="component" value="Unassembled WGS sequence"/>
</dbReference>
<dbReference type="PANTHER" id="PTHR44591:SF20">
    <property type="entry name" value="PROTEIN PILH"/>
    <property type="match status" value="1"/>
</dbReference>
<sequence>MAHVLIVDDSPTDIHAMRSALEEEGHEVSVSDSASDSLDVARETQPDVILMDVVFQGMSGFQGTRKLARDPATSHIPIVIISGKDQETDRIWGLRQGASEYLVKPVHAAQLNRVVAGLLGTSASGA</sequence>
<dbReference type="InterPro" id="IPR050595">
    <property type="entry name" value="Bact_response_regulator"/>
</dbReference>
<dbReference type="Pfam" id="PF00072">
    <property type="entry name" value="Response_reg"/>
    <property type="match status" value="1"/>
</dbReference>
<dbReference type="InterPro" id="IPR011006">
    <property type="entry name" value="CheY-like_superfamily"/>
</dbReference>
<evidence type="ECO:0000313" key="4">
    <source>
        <dbReference type="EMBL" id="MDT0617656.1"/>
    </source>
</evidence>
<evidence type="ECO:0000256" key="1">
    <source>
        <dbReference type="ARBA" id="ARBA00022553"/>
    </source>
</evidence>
<proteinExistence type="predicted"/>
<dbReference type="SMART" id="SM00448">
    <property type="entry name" value="REC"/>
    <property type="match status" value="1"/>
</dbReference>
<accession>A0ABU3B9J4</accession>
<dbReference type="SUPFAM" id="SSF52172">
    <property type="entry name" value="CheY-like"/>
    <property type="match status" value="1"/>
</dbReference>
<dbReference type="Gene3D" id="3.40.50.2300">
    <property type="match status" value="1"/>
</dbReference>
<evidence type="ECO:0000256" key="2">
    <source>
        <dbReference type="PROSITE-ProRule" id="PRU00169"/>
    </source>
</evidence>
<dbReference type="InterPro" id="IPR001789">
    <property type="entry name" value="Sig_transdc_resp-reg_receiver"/>
</dbReference>
<dbReference type="EMBL" id="JAVRHY010000003">
    <property type="protein sequence ID" value="MDT0617656.1"/>
    <property type="molecule type" value="Genomic_DNA"/>
</dbReference>
<protein>
    <submittedName>
        <fullName evidence="4">Response regulator</fullName>
    </submittedName>
</protein>
<feature type="modified residue" description="4-aspartylphosphate" evidence="2">
    <location>
        <position position="52"/>
    </location>
</feature>
<dbReference type="PROSITE" id="PS50110">
    <property type="entry name" value="RESPONSE_REGULATORY"/>
    <property type="match status" value="1"/>
</dbReference>
<feature type="domain" description="Response regulatory" evidence="3">
    <location>
        <begin position="3"/>
        <end position="119"/>
    </location>
</feature>
<keyword evidence="1 2" id="KW-0597">Phosphoprotein</keyword>
<reference evidence="4 5" key="1">
    <citation type="submission" date="2023-09" db="EMBL/GenBank/DDBJ databases">
        <authorList>
            <person name="Rey-Velasco X."/>
        </authorList>
    </citation>
    <scope>NUCLEOTIDE SEQUENCE [LARGE SCALE GENOMIC DNA]</scope>
    <source>
        <strain evidence="4 5">P385</strain>
    </source>
</reference>
<gene>
    <name evidence="4" type="ORF">RM531_04150</name>
</gene>
<dbReference type="RefSeq" id="WP_311657519.1">
    <property type="nucleotide sequence ID" value="NZ_JAVRHY010000003.1"/>
</dbReference>